<dbReference type="GO" id="GO:0005524">
    <property type="term" value="F:ATP binding"/>
    <property type="evidence" value="ECO:0007669"/>
    <property type="project" value="InterPro"/>
</dbReference>
<dbReference type="InterPro" id="IPR003593">
    <property type="entry name" value="AAA+_ATPase"/>
</dbReference>
<dbReference type="SUPFAM" id="SSF52540">
    <property type="entry name" value="P-loop containing nucleoside triphosphate hydrolases"/>
    <property type="match status" value="1"/>
</dbReference>
<reference evidence="2" key="1">
    <citation type="submission" date="2016-04" db="EMBL/GenBank/DDBJ databases">
        <authorList>
            <person name="Evans L.H."/>
            <person name="Alamgir A."/>
            <person name="Owens N."/>
            <person name="Weber N.D."/>
            <person name="Virtaneva K."/>
            <person name="Barbian K."/>
            <person name="Babar A."/>
            <person name="Rosenke K."/>
        </authorList>
    </citation>
    <scope>NUCLEOTIDE SEQUENCE</scope>
    <source>
        <strain evidence="2">Nono1</strain>
    </source>
</reference>
<organism evidence="2">
    <name type="scientific">Nonomuraea gerenzanensis</name>
    <dbReference type="NCBI Taxonomy" id="93944"/>
    <lineage>
        <taxon>Bacteria</taxon>
        <taxon>Bacillati</taxon>
        <taxon>Actinomycetota</taxon>
        <taxon>Actinomycetes</taxon>
        <taxon>Streptosporangiales</taxon>
        <taxon>Streptosporangiaceae</taxon>
        <taxon>Nonomuraea</taxon>
    </lineage>
</organism>
<dbReference type="PANTHER" id="PTHR42759">
    <property type="entry name" value="MOXR FAMILY PROTEIN"/>
    <property type="match status" value="1"/>
</dbReference>
<dbReference type="InterPro" id="IPR050764">
    <property type="entry name" value="CbbQ/NirQ/NorQ/GpvN"/>
</dbReference>
<dbReference type="Gene3D" id="3.40.50.300">
    <property type="entry name" value="P-loop containing nucleotide triphosphate hydrolases"/>
    <property type="match status" value="1"/>
</dbReference>
<evidence type="ECO:0000259" key="1">
    <source>
        <dbReference type="SMART" id="SM00382"/>
    </source>
</evidence>
<dbReference type="CDD" id="cd00009">
    <property type="entry name" value="AAA"/>
    <property type="match status" value="1"/>
</dbReference>
<dbReference type="AlphaFoldDB" id="A0A1M4EID7"/>
<dbReference type="Pfam" id="PF07728">
    <property type="entry name" value="AAA_5"/>
    <property type="match status" value="1"/>
</dbReference>
<feature type="domain" description="AAA+ ATPase" evidence="1">
    <location>
        <begin position="33"/>
        <end position="195"/>
    </location>
</feature>
<dbReference type="SMART" id="SM00382">
    <property type="entry name" value="AAA"/>
    <property type="match status" value="1"/>
</dbReference>
<protein>
    <submittedName>
        <fullName evidence="2">Carbon monoxide dehydrogenase D protein</fullName>
    </submittedName>
</protein>
<dbReference type="EMBL" id="LT559118">
    <property type="protein sequence ID" value="SBO98659.1"/>
    <property type="molecule type" value="Genomic_DNA"/>
</dbReference>
<dbReference type="InterPro" id="IPR011704">
    <property type="entry name" value="ATPase_dyneun-rel_AAA"/>
</dbReference>
<accession>A0A1M4EID7</accession>
<gene>
    <name evidence="2" type="ORF">BN4615_P8175</name>
</gene>
<proteinExistence type="predicted"/>
<dbReference type="PANTHER" id="PTHR42759:SF1">
    <property type="entry name" value="MAGNESIUM-CHELATASE SUBUNIT CHLD"/>
    <property type="match status" value="1"/>
</dbReference>
<dbReference type="InterPro" id="IPR027417">
    <property type="entry name" value="P-loop_NTPase"/>
</dbReference>
<evidence type="ECO:0000313" key="2">
    <source>
        <dbReference type="EMBL" id="SBO98659.1"/>
    </source>
</evidence>
<dbReference type="RefSeq" id="WP_225267412.1">
    <property type="nucleotide sequence ID" value="NZ_CP084058.1"/>
</dbReference>
<sequence>MPADQETLGRRLGEEGYLADEGLLTAVHLAGVLGLPLLLEGEPGVGKTEVANVLARVLGRELIRLQCYEGLDASQALYEWDYPKQLLSLRAAEVEGRGVGDLYREEFLLQRPLLRALRAASGAVLLIDEIDRADSEFEAFLLEFLGDFQITVPELGTIRAQSVPFVVLTSNRTRELHDALKRRCLYHWIPFPDAEREQAILQAQAPGLDARSAARLVAAVHRIRGLALLKRPGIAESASWARGVQALAGEGAGWPEAMRRAAGLLVKHEEDLALVRQHAAEVFGD</sequence>
<name>A0A1M4EID7_9ACTN</name>
<dbReference type="GO" id="GO:0016887">
    <property type="term" value="F:ATP hydrolysis activity"/>
    <property type="evidence" value="ECO:0007669"/>
    <property type="project" value="InterPro"/>
</dbReference>